<comment type="caution">
    <text evidence="1">The sequence shown here is derived from an EMBL/GenBank/DDBJ whole genome shotgun (WGS) entry which is preliminary data.</text>
</comment>
<dbReference type="AlphaFoldDB" id="A0A9P4S3C5"/>
<dbReference type="EMBL" id="MU006110">
    <property type="protein sequence ID" value="KAF2835309.1"/>
    <property type="molecule type" value="Genomic_DNA"/>
</dbReference>
<keyword evidence="2" id="KW-1185">Reference proteome</keyword>
<gene>
    <name evidence="1" type="ORF">M501DRAFT_999364</name>
</gene>
<evidence type="ECO:0000313" key="2">
    <source>
        <dbReference type="Proteomes" id="UP000799429"/>
    </source>
</evidence>
<sequence>GGAVGVSVLWWIYQLSVRCQPRSSMEHEKVSLQQLFISSSTDSSISTIISTTLSSSSVYIEIPLVDR</sequence>
<proteinExistence type="predicted"/>
<feature type="non-terminal residue" evidence="1">
    <location>
        <position position="1"/>
    </location>
</feature>
<accession>A0A9P4S3C5</accession>
<organism evidence="1 2">
    <name type="scientific">Patellaria atrata CBS 101060</name>
    <dbReference type="NCBI Taxonomy" id="1346257"/>
    <lineage>
        <taxon>Eukaryota</taxon>
        <taxon>Fungi</taxon>
        <taxon>Dikarya</taxon>
        <taxon>Ascomycota</taxon>
        <taxon>Pezizomycotina</taxon>
        <taxon>Dothideomycetes</taxon>
        <taxon>Dothideomycetes incertae sedis</taxon>
        <taxon>Patellariales</taxon>
        <taxon>Patellariaceae</taxon>
        <taxon>Patellaria</taxon>
    </lineage>
</organism>
<dbReference type="Proteomes" id="UP000799429">
    <property type="component" value="Unassembled WGS sequence"/>
</dbReference>
<reference evidence="1" key="1">
    <citation type="journal article" date="2020" name="Stud. Mycol.">
        <title>101 Dothideomycetes genomes: a test case for predicting lifestyles and emergence of pathogens.</title>
        <authorList>
            <person name="Haridas S."/>
            <person name="Albert R."/>
            <person name="Binder M."/>
            <person name="Bloem J."/>
            <person name="Labutti K."/>
            <person name="Salamov A."/>
            <person name="Andreopoulos B."/>
            <person name="Baker S."/>
            <person name="Barry K."/>
            <person name="Bills G."/>
            <person name="Bluhm B."/>
            <person name="Cannon C."/>
            <person name="Castanera R."/>
            <person name="Culley D."/>
            <person name="Daum C."/>
            <person name="Ezra D."/>
            <person name="Gonzalez J."/>
            <person name="Henrissat B."/>
            <person name="Kuo A."/>
            <person name="Liang C."/>
            <person name="Lipzen A."/>
            <person name="Lutzoni F."/>
            <person name="Magnuson J."/>
            <person name="Mondo S."/>
            <person name="Nolan M."/>
            <person name="Ohm R."/>
            <person name="Pangilinan J."/>
            <person name="Park H.-J."/>
            <person name="Ramirez L."/>
            <person name="Alfaro M."/>
            <person name="Sun H."/>
            <person name="Tritt A."/>
            <person name="Yoshinaga Y."/>
            <person name="Zwiers L.-H."/>
            <person name="Turgeon B."/>
            <person name="Goodwin S."/>
            <person name="Spatafora J."/>
            <person name="Crous P."/>
            <person name="Grigoriev I."/>
        </authorList>
    </citation>
    <scope>NUCLEOTIDE SEQUENCE</scope>
    <source>
        <strain evidence="1">CBS 101060</strain>
    </source>
</reference>
<evidence type="ECO:0000313" key="1">
    <source>
        <dbReference type="EMBL" id="KAF2835309.1"/>
    </source>
</evidence>
<name>A0A9P4S3C5_9PEZI</name>
<protein>
    <submittedName>
        <fullName evidence="1">Uncharacterized protein</fullName>
    </submittedName>
</protein>